<dbReference type="Proteomes" id="UP000541810">
    <property type="component" value="Unassembled WGS sequence"/>
</dbReference>
<dbReference type="InterPro" id="IPR027417">
    <property type="entry name" value="P-loop_NTPase"/>
</dbReference>
<keyword evidence="5" id="KW-1185">Reference proteome</keyword>
<feature type="domain" description="GTP-binding protein TrmE N-terminal" evidence="2">
    <location>
        <begin position="1"/>
        <end position="57"/>
    </location>
</feature>
<dbReference type="EC" id="3.6.-.-" evidence="4"/>
<dbReference type="InterPro" id="IPR005225">
    <property type="entry name" value="Small_GTP-bd"/>
</dbReference>
<dbReference type="InterPro" id="IPR027266">
    <property type="entry name" value="TrmE/GcvT-like"/>
</dbReference>
<dbReference type="InterPro" id="IPR027368">
    <property type="entry name" value="MnmE_dom2"/>
</dbReference>
<dbReference type="SUPFAM" id="SSF52540">
    <property type="entry name" value="P-loop containing nucleoside triphosphate hydrolases"/>
    <property type="match status" value="1"/>
</dbReference>
<dbReference type="InterPro" id="IPR006073">
    <property type="entry name" value="GTP-bd"/>
</dbReference>
<dbReference type="PANTHER" id="PTHR42714:SF2">
    <property type="entry name" value="TRNA MODIFICATION GTPASE GTPBP3, MITOCHONDRIAL"/>
    <property type="match status" value="1"/>
</dbReference>
<dbReference type="InterPro" id="IPR018948">
    <property type="entry name" value="GTP-bd_TrmE_N"/>
</dbReference>
<keyword evidence="4" id="KW-0378">Hydrolase</keyword>
<dbReference type="NCBIfam" id="TIGR00231">
    <property type="entry name" value="small_GTP"/>
    <property type="match status" value="1"/>
</dbReference>
<dbReference type="Gene3D" id="1.20.120.430">
    <property type="entry name" value="tRNA modification GTPase MnmE domain 2"/>
    <property type="match status" value="1"/>
</dbReference>
<sequence length="381" mass="40300">MAMTFPGPHSYTGGDVAELQLPGHPALLDRVIHSALGLGARLAEPGEFTFRAYAAGRLDLTQAEGVAATINAISDGQLAAATHLREGELARFSTKHVDRLGNLLALVEAGIDFVDQEDVVPIAPRDLARHLGELQTELSSLLQQSRSWGAVEALPRVVLVGPPSAGKSTLFNSLLGHPRAVIDADPGTTRDVLAEPMDLGGSEVMLVDVAGLESAESSLDRDVQQQARDAIRTADLLLVVGEAAELDHANCPQLRIQTKCDLSPEPISGRPDTDMLRVSGMTGEGLDALRQAIQQRLGERAVSVQANILALQPRHESALRDALAGLEDALLHVAPEAHALDEIELVAGSMRQALDLLAGLGGQLTPDDVIGRVFSTFCVGK</sequence>
<feature type="domain" description="G" evidence="1">
    <location>
        <begin position="156"/>
        <end position="246"/>
    </location>
</feature>
<name>A0A7X0H2W7_9BACT</name>
<dbReference type="GO" id="GO:0005525">
    <property type="term" value="F:GTP binding"/>
    <property type="evidence" value="ECO:0007669"/>
    <property type="project" value="InterPro"/>
</dbReference>
<proteinExistence type="predicted"/>
<dbReference type="EMBL" id="JACHGY010000001">
    <property type="protein sequence ID" value="MBB6428225.1"/>
    <property type="molecule type" value="Genomic_DNA"/>
</dbReference>
<evidence type="ECO:0000259" key="1">
    <source>
        <dbReference type="Pfam" id="PF01926"/>
    </source>
</evidence>
<protein>
    <submittedName>
        <fullName evidence="4">tRNA modification GTPase</fullName>
        <ecNumber evidence="4">3.6.-.-</ecNumber>
    </submittedName>
</protein>
<dbReference type="AlphaFoldDB" id="A0A7X0H2W7"/>
<dbReference type="GO" id="GO:0030488">
    <property type="term" value="P:tRNA methylation"/>
    <property type="evidence" value="ECO:0007669"/>
    <property type="project" value="TreeGrafter"/>
</dbReference>
<evidence type="ECO:0000259" key="2">
    <source>
        <dbReference type="Pfam" id="PF10396"/>
    </source>
</evidence>
<dbReference type="GO" id="GO:0016787">
    <property type="term" value="F:hydrolase activity"/>
    <property type="evidence" value="ECO:0007669"/>
    <property type="project" value="UniProtKB-KW"/>
</dbReference>
<accession>A0A7X0H2W7</accession>
<evidence type="ECO:0000313" key="5">
    <source>
        <dbReference type="Proteomes" id="UP000541810"/>
    </source>
</evidence>
<evidence type="ECO:0000259" key="3">
    <source>
        <dbReference type="Pfam" id="PF12631"/>
    </source>
</evidence>
<dbReference type="PANTHER" id="PTHR42714">
    <property type="entry name" value="TRNA MODIFICATION GTPASE GTPBP3"/>
    <property type="match status" value="1"/>
</dbReference>
<dbReference type="Gene3D" id="3.40.50.300">
    <property type="entry name" value="P-loop containing nucleotide triphosphate hydrolases"/>
    <property type="match status" value="1"/>
</dbReference>
<dbReference type="Gene3D" id="3.30.1360.120">
    <property type="entry name" value="Probable tRNA modification gtpase trme, domain 1"/>
    <property type="match status" value="1"/>
</dbReference>
<dbReference type="Pfam" id="PF01926">
    <property type="entry name" value="MMR_HSR1"/>
    <property type="match status" value="1"/>
</dbReference>
<feature type="domain" description="MnmE helical" evidence="3">
    <location>
        <begin position="60"/>
        <end position="378"/>
    </location>
</feature>
<gene>
    <name evidence="4" type="ORF">HNQ40_000031</name>
</gene>
<comment type="caution">
    <text evidence="4">The sequence shown here is derived from an EMBL/GenBank/DDBJ whole genome shotgun (WGS) entry which is preliminary data.</text>
</comment>
<dbReference type="Pfam" id="PF12631">
    <property type="entry name" value="MnmE_helical"/>
    <property type="match status" value="1"/>
</dbReference>
<dbReference type="GO" id="GO:0002098">
    <property type="term" value="P:tRNA wobble uridine modification"/>
    <property type="evidence" value="ECO:0007669"/>
    <property type="project" value="TreeGrafter"/>
</dbReference>
<dbReference type="InterPro" id="IPR025867">
    <property type="entry name" value="MnmE_helical"/>
</dbReference>
<organism evidence="4 5">
    <name type="scientific">Algisphaera agarilytica</name>
    <dbReference type="NCBI Taxonomy" id="1385975"/>
    <lineage>
        <taxon>Bacteria</taxon>
        <taxon>Pseudomonadati</taxon>
        <taxon>Planctomycetota</taxon>
        <taxon>Phycisphaerae</taxon>
        <taxon>Phycisphaerales</taxon>
        <taxon>Phycisphaeraceae</taxon>
        <taxon>Algisphaera</taxon>
    </lineage>
</organism>
<reference evidence="4 5" key="1">
    <citation type="submission" date="2020-08" db="EMBL/GenBank/DDBJ databases">
        <title>Genomic Encyclopedia of Type Strains, Phase IV (KMG-IV): sequencing the most valuable type-strain genomes for metagenomic binning, comparative biology and taxonomic classification.</title>
        <authorList>
            <person name="Goeker M."/>
        </authorList>
    </citation>
    <scope>NUCLEOTIDE SEQUENCE [LARGE SCALE GENOMIC DNA]</scope>
    <source>
        <strain evidence="4 5">DSM 103725</strain>
    </source>
</reference>
<evidence type="ECO:0000313" key="4">
    <source>
        <dbReference type="EMBL" id="MBB6428225.1"/>
    </source>
</evidence>
<dbReference type="Pfam" id="PF10396">
    <property type="entry name" value="TrmE_N"/>
    <property type="match status" value="1"/>
</dbReference>
<dbReference type="GO" id="GO:0005829">
    <property type="term" value="C:cytosol"/>
    <property type="evidence" value="ECO:0007669"/>
    <property type="project" value="TreeGrafter"/>
</dbReference>